<dbReference type="InterPro" id="IPR000594">
    <property type="entry name" value="ThiF_NAD_FAD-bd"/>
</dbReference>
<name>A0A1M6HMR1_9FIRM</name>
<dbReference type="GO" id="GO:0016779">
    <property type="term" value="F:nucleotidyltransferase activity"/>
    <property type="evidence" value="ECO:0007669"/>
    <property type="project" value="UniProtKB-KW"/>
</dbReference>
<evidence type="ECO:0000313" key="3">
    <source>
        <dbReference type="EMBL" id="SHJ23472.1"/>
    </source>
</evidence>
<evidence type="ECO:0000313" key="4">
    <source>
        <dbReference type="Proteomes" id="UP000184536"/>
    </source>
</evidence>
<evidence type="ECO:0000256" key="1">
    <source>
        <dbReference type="ARBA" id="ARBA00009919"/>
    </source>
</evidence>
<dbReference type="OrthoDB" id="9804286at2"/>
<dbReference type="AlphaFoldDB" id="A0A1M6HMR1"/>
<dbReference type="GO" id="GO:0008641">
    <property type="term" value="F:ubiquitin-like modifier activating enzyme activity"/>
    <property type="evidence" value="ECO:0007669"/>
    <property type="project" value="InterPro"/>
</dbReference>
<gene>
    <name evidence="3" type="ORF">SAMN02745975_01572</name>
</gene>
<dbReference type="GO" id="GO:0005829">
    <property type="term" value="C:cytosol"/>
    <property type="evidence" value="ECO:0007669"/>
    <property type="project" value="TreeGrafter"/>
</dbReference>
<dbReference type="SUPFAM" id="SSF69572">
    <property type="entry name" value="Activating enzymes of the ubiquitin-like proteins"/>
    <property type="match status" value="2"/>
</dbReference>
<accession>A0A1M6HMR1</accession>
<sequence length="489" mass="54100">MILTKEQINRYMRHIIMPEISGPGQKKLLESTAFIYGETVKDISPLIYYLAASGIGGIFCYFEDDNDYETLFYNIQDLNNDISIKLINEPSLVEIKDLVYTGNPGAIFRVFLGSFGFINRSANTFINTINENMFIPTIIALKNQWKGILQTFDNLDALSLFIGKLSDKTLPENFNDSTFSTSLLGTLCSIEAIKLCLNVGEIHKDLLYIDILSLEFSKAKHNKTDSYIEKLLNYEYGNPITNTGIGKKFSECKVLIVGAGGLGAPVAFALSMAGVNTIGLVDYDTVEISNLNRQILHSTSRIGIPKVKSAEIFLRKINPNIKVIIHNTRFNKDNAMEIIRGYDIIVDGVDNFPARYLLNDACFFMKKPMIEAGVLRFSGLSTTIVPEEGHCYRCIFPNVPAAGSIPSCAESGVLGSVPGVMGFIQAAEVIKLATGKGNILKDKLLLFEAMDLNFTIVNLNKSLSCPLCGEHASINTLQEYEFTCESKTL</sequence>
<dbReference type="GO" id="GO:0004792">
    <property type="term" value="F:thiosulfate-cyanide sulfurtransferase activity"/>
    <property type="evidence" value="ECO:0007669"/>
    <property type="project" value="TreeGrafter"/>
</dbReference>
<dbReference type="STRING" id="1121919.SAMN02745975_01572"/>
<keyword evidence="4" id="KW-1185">Reference proteome</keyword>
<dbReference type="InterPro" id="IPR035985">
    <property type="entry name" value="Ubiquitin-activating_enz"/>
</dbReference>
<dbReference type="InterPro" id="IPR045886">
    <property type="entry name" value="ThiF/MoeB/HesA"/>
</dbReference>
<organism evidence="3 4">
    <name type="scientific">Geosporobacter subterraneus DSM 17957</name>
    <dbReference type="NCBI Taxonomy" id="1121919"/>
    <lineage>
        <taxon>Bacteria</taxon>
        <taxon>Bacillati</taxon>
        <taxon>Bacillota</taxon>
        <taxon>Clostridia</taxon>
        <taxon>Peptostreptococcales</taxon>
        <taxon>Thermotaleaceae</taxon>
        <taxon>Geosporobacter</taxon>
    </lineage>
</organism>
<reference evidence="4" key="1">
    <citation type="submission" date="2016-11" db="EMBL/GenBank/DDBJ databases">
        <authorList>
            <person name="Varghese N."/>
            <person name="Submissions S."/>
        </authorList>
    </citation>
    <scope>NUCLEOTIDE SEQUENCE [LARGE SCALE GENOMIC DNA]</scope>
    <source>
        <strain evidence="4">DSM 17957</strain>
    </source>
</reference>
<dbReference type="FunFam" id="3.40.50.720:FF:000080">
    <property type="entry name" value="Thiazole biosynthesis adenylyltransferase ThiF"/>
    <property type="match status" value="1"/>
</dbReference>
<comment type="similarity">
    <text evidence="1">Belongs to the HesA/MoeB/ThiF family.</text>
</comment>
<dbReference type="RefSeq" id="WP_110940748.1">
    <property type="nucleotide sequence ID" value="NZ_FQZV01000018.1"/>
</dbReference>
<dbReference type="GO" id="GO:0008146">
    <property type="term" value="F:sulfotransferase activity"/>
    <property type="evidence" value="ECO:0007669"/>
    <property type="project" value="TreeGrafter"/>
</dbReference>
<dbReference type="CDD" id="cd00757">
    <property type="entry name" value="ThiF_MoeB_HesA_family"/>
    <property type="match status" value="1"/>
</dbReference>
<dbReference type="PANTHER" id="PTHR10953:SF102">
    <property type="entry name" value="ADENYLYLTRANSFERASE AND SULFURTRANSFERASE MOCS3"/>
    <property type="match status" value="1"/>
</dbReference>
<proteinExistence type="inferred from homology"/>
<protein>
    <submittedName>
        <fullName evidence="3">Molybdopterin or thiamine biosynthesis adenylyltransferase</fullName>
    </submittedName>
</protein>
<dbReference type="Proteomes" id="UP000184536">
    <property type="component" value="Unassembled WGS sequence"/>
</dbReference>
<dbReference type="PANTHER" id="PTHR10953">
    <property type="entry name" value="UBIQUITIN-ACTIVATING ENZYME E1"/>
    <property type="match status" value="1"/>
</dbReference>
<keyword evidence="3" id="KW-0548">Nucleotidyltransferase</keyword>
<evidence type="ECO:0000259" key="2">
    <source>
        <dbReference type="Pfam" id="PF00899"/>
    </source>
</evidence>
<feature type="domain" description="THIF-type NAD/FAD binding fold" evidence="2">
    <location>
        <begin position="247"/>
        <end position="466"/>
    </location>
</feature>
<dbReference type="Gene3D" id="3.40.50.720">
    <property type="entry name" value="NAD(P)-binding Rossmann-like Domain"/>
    <property type="match status" value="1"/>
</dbReference>
<dbReference type="Pfam" id="PF00899">
    <property type="entry name" value="ThiF"/>
    <property type="match status" value="1"/>
</dbReference>
<dbReference type="EMBL" id="FQZV01000018">
    <property type="protein sequence ID" value="SHJ23472.1"/>
    <property type="molecule type" value="Genomic_DNA"/>
</dbReference>
<keyword evidence="3" id="KW-0808">Transferase</keyword>